<keyword evidence="1" id="KW-0472">Membrane</keyword>
<keyword evidence="1" id="KW-0812">Transmembrane</keyword>
<comment type="caution">
    <text evidence="2">The sequence shown here is derived from an EMBL/GenBank/DDBJ whole genome shotgun (WGS) entry which is preliminary data.</text>
</comment>
<dbReference type="EMBL" id="LHQQ01000068">
    <property type="protein sequence ID" value="KOS44051.1"/>
    <property type="molecule type" value="Genomic_DNA"/>
</dbReference>
<name>A0A0M8PAG0_9EURO</name>
<evidence type="ECO:0000313" key="2">
    <source>
        <dbReference type="EMBL" id="KOS44051.1"/>
    </source>
</evidence>
<evidence type="ECO:0000313" key="3">
    <source>
        <dbReference type="Proteomes" id="UP000037696"/>
    </source>
</evidence>
<dbReference type="Proteomes" id="UP000037696">
    <property type="component" value="Unassembled WGS sequence"/>
</dbReference>
<keyword evidence="3" id="KW-1185">Reference proteome</keyword>
<keyword evidence="1" id="KW-1133">Transmembrane helix</keyword>
<sequence>GNSGIHIFCRRIFRQIQASILLILVSDPWPGYTFAEAGGGICGINLILDLSLVSFFLLLCSSSSI</sequence>
<feature type="non-terminal residue" evidence="2">
    <location>
        <position position="1"/>
    </location>
</feature>
<dbReference type="AlphaFoldDB" id="A0A0M8PAG0"/>
<feature type="transmembrane region" description="Helical" evidence="1">
    <location>
        <begin position="37"/>
        <end position="60"/>
    </location>
</feature>
<reference evidence="2 3" key="1">
    <citation type="submission" date="2015-08" db="EMBL/GenBank/DDBJ databases">
        <title>Genome sequencing of Penicillium nordicum.</title>
        <authorList>
            <person name="Nguyen H.D."/>
            <person name="Seifert K.A."/>
        </authorList>
    </citation>
    <scope>NUCLEOTIDE SEQUENCE [LARGE SCALE GENOMIC DNA]</scope>
    <source>
        <strain evidence="2 3">DAOMC 185683</strain>
    </source>
</reference>
<protein>
    <submittedName>
        <fullName evidence="2">Uncharacterized protein</fullName>
    </submittedName>
</protein>
<evidence type="ECO:0000256" key="1">
    <source>
        <dbReference type="SAM" id="Phobius"/>
    </source>
</evidence>
<gene>
    <name evidence="2" type="ORF">ACN38_g4997</name>
</gene>
<proteinExistence type="predicted"/>
<organism evidence="2 3">
    <name type="scientific">Penicillium nordicum</name>
    <dbReference type="NCBI Taxonomy" id="229535"/>
    <lineage>
        <taxon>Eukaryota</taxon>
        <taxon>Fungi</taxon>
        <taxon>Dikarya</taxon>
        <taxon>Ascomycota</taxon>
        <taxon>Pezizomycotina</taxon>
        <taxon>Eurotiomycetes</taxon>
        <taxon>Eurotiomycetidae</taxon>
        <taxon>Eurotiales</taxon>
        <taxon>Aspergillaceae</taxon>
        <taxon>Penicillium</taxon>
    </lineage>
</organism>
<accession>A0A0M8PAG0</accession>